<dbReference type="InterPro" id="IPR040803">
    <property type="entry name" value="MfnD_preATP-grasp"/>
</dbReference>
<dbReference type="SUPFAM" id="SSF56059">
    <property type="entry name" value="Glutathione synthetase ATP-binding domain-like"/>
    <property type="match status" value="1"/>
</dbReference>
<dbReference type="PROSITE" id="PS50975">
    <property type="entry name" value="ATP_GRASP"/>
    <property type="match status" value="1"/>
</dbReference>
<dbReference type="InterPro" id="IPR052032">
    <property type="entry name" value="ATP-dep_AA_Ligase"/>
</dbReference>
<dbReference type="Pfam" id="PF18301">
    <property type="entry name" value="preATP-grasp_3"/>
    <property type="match status" value="1"/>
</dbReference>
<dbReference type="PANTHER" id="PTHR43585:SF2">
    <property type="entry name" value="ATP-GRASP ENZYME FSQD"/>
    <property type="match status" value="1"/>
</dbReference>
<dbReference type="Gene3D" id="3.40.50.11770">
    <property type="match status" value="1"/>
</dbReference>
<organism evidence="6 7">
    <name type="scientific">Paludisphaera mucosa</name>
    <dbReference type="NCBI Taxonomy" id="3030827"/>
    <lineage>
        <taxon>Bacteria</taxon>
        <taxon>Pseudomonadati</taxon>
        <taxon>Planctomycetota</taxon>
        <taxon>Planctomycetia</taxon>
        <taxon>Isosphaerales</taxon>
        <taxon>Isosphaeraceae</taxon>
        <taxon>Paludisphaera</taxon>
    </lineage>
</organism>
<dbReference type="InterPro" id="IPR003806">
    <property type="entry name" value="ATP-grasp_PylC-type"/>
</dbReference>
<dbReference type="Pfam" id="PF02655">
    <property type="entry name" value="ATP-grasp_3"/>
    <property type="match status" value="1"/>
</dbReference>
<evidence type="ECO:0000313" key="7">
    <source>
        <dbReference type="Proteomes" id="UP001216907"/>
    </source>
</evidence>
<evidence type="ECO:0000259" key="5">
    <source>
        <dbReference type="PROSITE" id="PS50975"/>
    </source>
</evidence>
<dbReference type="RefSeq" id="WP_277862693.1">
    <property type="nucleotide sequence ID" value="NZ_JARRAG010000002.1"/>
</dbReference>
<dbReference type="Gene3D" id="2.30.36.100">
    <property type="match status" value="1"/>
</dbReference>
<dbReference type="PIRSF" id="PIRSF016766">
    <property type="entry name" value="UCP016766_ATPgrasp"/>
    <property type="match status" value="1"/>
</dbReference>
<sequence length="351" mass="37567">MSWNFDPMTPPRPSTILIFEHVTGGGMAGEPLPPSWEAEGGAMRQSLAAEFAAAGRPTRVVVALDPRLPPEEGPWETVVVDSVERLEALARRADSTLLIAPESSGVLEELTWRLSAAGCRMLGSSPSAVALTADKAALGEHLAQYGVPTPRSRVLDAGEAHPSDWQYPAVLKPVDGAGSLDTFLIERPDERRSHERRLLQEYAPGQAMSVSFLVAPGGRVRFIAVGEQEMELAEGRFAYRGGVLPVDCPEAASLAARAVESVPGLAGFVGVDLIRDAERGRIVVLEINPRPTTSCVGLGRISTPGLLADAWLAAFDDPSRWYRAMDRVERAVAAAAPVRFEACGRIGSRES</sequence>
<keyword evidence="7" id="KW-1185">Reference proteome</keyword>
<evidence type="ECO:0000313" key="6">
    <source>
        <dbReference type="EMBL" id="MDG3006393.1"/>
    </source>
</evidence>
<feature type="domain" description="ATP-grasp" evidence="5">
    <location>
        <begin position="139"/>
        <end position="316"/>
    </location>
</feature>
<gene>
    <name evidence="6" type="ORF">PZE19_21690</name>
</gene>
<accession>A0ABT6FFP7</accession>
<keyword evidence="1" id="KW-0436">Ligase</keyword>
<keyword evidence="3 4" id="KW-0067">ATP-binding</keyword>
<evidence type="ECO:0000256" key="1">
    <source>
        <dbReference type="ARBA" id="ARBA00022598"/>
    </source>
</evidence>
<protein>
    <submittedName>
        <fullName evidence="6">ATP-grasp domain-containing protein</fullName>
    </submittedName>
</protein>
<evidence type="ECO:0000256" key="2">
    <source>
        <dbReference type="ARBA" id="ARBA00022741"/>
    </source>
</evidence>
<dbReference type="Gene3D" id="3.30.470.20">
    <property type="entry name" value="ATP-grasp fold, B domain"/>
    <property type="match status" value="1"/>
</dbReference>
<name>A0ABT6FFP7_9BACT</name>
<dbReference type="InterPro" id="IPR024710">
    <property type="entry name" value="MfnD"/>
</dbReference>
<dbReference type="PANTHER" id="PTHR43585">
    <property type="entry name" value="FUMIPYRROLE BIOSYNTHESIS PROTEIN C"/>
    <property type="match status" value="1"/>
</dbReference>
<dbReference type="InterPro" id="IPR011761">
    <property type="entry name" value="ATP-grasp"/>
</dbReference>
<evidence type="ECO:0000256" key="3">
    <source>
        <dbReference type="ARBA" id="ARBA00022840"/>
    </source>
</evidence>
<reference evidence="6 7" key="1">
    <citation type="submission" date="2023-03" db="EMBL/GenBank/DDBJ databases">
        <title>Paludisphaera mucosa sp. nov. a novel planctomycete from northern fen.</title>
        <authorList>
            <person name="Ivanova A."/>
        </authorList>
    </citation>
    <scope>NUCLEOTIDE SEQUENCE [LARGE SCALE GENOMIC DNA]</scope>
    <source>
        <strain evidence="6 7">Pla2</strain>
    </source>
</reference>
<comment type="caution">
    <text evidence="6">The sequence shown here is derived from an EMBL/GenBank/DDBJ whole genome shotgun (WGS) entry which is preliminary data.</text>
</comment>
<dbReference type="EMBL" id="JARRAG010000002">
    <property type="protein sequence ID" value="MDG3006393.1"/>
    <property type="molecule type" value="Genomic_DNA"/>
</dbReference>
<proteinExistence type="predicted"/>
<dbReference type="Proteomes" id="UP001216907">
    <property type="component" value="Unassembled WGS sequence"/>
</dbReference>
<keyword evidence="2 4" id="KW-0547">Nucleotide-binding</keyword>
<evidence type="ECO:0000256" key="4">
    <source>
        <dbReference type="PROSITE-ProRule" id="PRU00409"/>
    </source>
</evidence>